<dbReference type="InterPro" id="IPR013324">
    <property type="entry name" value="RNA_pol_sigma_r3/r4-like"/>
</dbReference>
<feature type="domain" description="RNA polymerase sigma-70 region 4" evidence="7">
    <location>
        <begin position="98"/>
        <end position="146"/>
    </location>
</feature>
<feature type="domain" description="RNA polymerase sigma-70 region 2" evidence="6">
    <location>
        <begin position="5"/>
        <end position="64"/>
    </location>
</feature>
<dbReference type="PANTHER" id="PTHR43133:SF8">
    <property type="entry name" value="RNA POLYMERASE SIGMA FACTOR HI_1459-RELATED"/>
    <property type="match status" value="1"/>
</dbReference>
<keyword evidence="3" id="KW-0731">Sigma factor</keyword>
<accession>A0A4Z0R989</accession>
<keyword evidence="4" id="KW-0238">DNA-binding</keyword>
<protein>
    <submittedName>
        <fullName evidence="8">RNA polymerase sigma factor</fullName>
    </submittedName>
</protein>
<organism evidence="8 9">
    <name type="scientific">Desulfosporosinus fructosivorans</name>
    <dbReference type="NCBI Taxonomy" id="2018669"/>
    <lineage>
        <taxon>Bacteria</taxon>
        <taxon>Bacillati</taxon>
        <taxon>Bacillota</taxon>
        <taxon>Clostridia</taxon>
        <taxon>Eubacteriales</taxon>
        <taxon>Desulfitobacteriaceae</taxon>
        <taxon>Desulfosporosinus</taxon>
    </lineage>
</organism>
<dbReference type="Gene3D" id="1.10.10.10">
    <property type="entry name" value="Winged helix-like DNA-binding domain superfamily/Winged helix DNA-binding domain"/>
    <property type="match status" value="1"/>
</dbReference>
<reference evidence="8 9" key="1">
    <citation type="submission" date="2019-03" db="EMBL/GenBank/DDBJ databases">
        <title>Draft Genome Sequence of Desulfosporosinus fructosivorans Strain 63.6F, Isolated from Marine Sediment in the Baltic Sea.</title>
        <authorList>
            <person name="Hausmann B."/>
            <person name="Vandieken V."/>
            <person name="Pjevac P."/>
            <person name="Schreck K."/>
            <person name="Herbold C.W."/>
            <person name="Loy A."/>
        </authorList>
    </citation>
    <scope>NUCLEOTIDE SEQUENCE [LARGE SCALE GENOMIC DNA]</scope>
    <source>
        <strain evidence="8 9">63.6F</strain>
    </source>
</reference>
<keyword evidence="9" id="KW-1185">Reference proteome</keyword>
<dbReference type="CDD" id="cd06171">
    <property type="entry name" value="Sigma70_r4"/>
    <property type="match status" value="1"/>
</dbReference>
<dbReference type="NCBIfam" id="TIGR02937">
    <property type="entry name" value="sigma70-ECF"/>
    <property type="match status" value="1"/>
</dbReference>
<evidence type="ECO:0000256" key="4">
    <source>
        <dbReference type="ARBA" id="ARBA00023125"/>
    </source>
</evidence>
<dbReference type="EMBL" id="SPQQ01000002">
    <property type="protein sequence ID" value="TGE39388.1"/>
    <property type="molecule type" value="Genomic_DNA"/>
</dbReference>
<dbReference type="InterPro" id="IPR007630">
    <property type="entry name" value="RNA_pol_sigma70_r4"/>
</dbReference>
<dbReference type="AlphaFoldDB" id="A0A4Z0R989"/>
<evidence type="ECO:0000256" key="2">
    <source>
        <dbReference type="ARBA" id="ARBA00023015"/>
    </source>
</evidence>
<evidence type="ECO:0000313" key="9">
    <source>
        <dbReference type="Proteomes" id="UP000298460"/>
    </source>
</evidence>
<comment type="caution">
    <text evidence="8">The sequence shown here is derived from an EMBL/GenBank/DDBJ whole genome shotgun (WGS) entry which is preliminary data.</text>
</comment>
<dbReference type="GO" id="GO:0003677">
    <property type="term" value="F:DNA binding"/>
    <property type="evidence" value="ECO:0007669"/>
    <property type="project" value="UniProtKB-KW"/>
</dbReference>
<dbReference type="Gene3D" id="1.10.1740.10">
    <property type="match status" value="1"/>
</dbReference>
<evidence type="ECO:0000313" key="8">
    <source>
        <dbReference type="EMBL" id="TGE39388.1"/>
    </source>
</evidence>
<sequence length="158" mass="18868">METWYHQTVSKLYRFTYALLQNREEAEDITQETYFRCLKKDTGSYPPYPYLKQVARHLIYDRYRHWKIASSQNEALSVSENVSTTEENWIARALVEELMNKLSTQHRQVLELRIIEGYTRKETAERMERSEDAIRGLQYRALQALRDLYHAIEENGGN</sequence>
<dbReference type="InterPro" id="IPR014284">
    <property type="entry name" value="RNA_pol_sigma-70_dom"/>
</dbReference>
<dbReference type="Pfam" id="PF04542">
    <property type="entry name" value="Sigma70_r2"/>
    <property type="match status" value="1"/>
</dbReference>
<dbReference type="InterPro" id="IPR036388">
    <property type="entry name" value="WH-like_DNA-bd_sf"/>
</dbReference>
<evidence type="ECO:0000256" key="3">
    <source>
        <dbReference type="ARBA" id="ARBA00023082"/>
    </source>
</evidence>
<dbReference type="PANTHER" id="PTHR43133">
    <property type="entry name" value="RNA POLYMERASE ECF-TYPE SIGMA FACTO"/>
    <property type="match status" value="1"/>
</dbReference>
<evidence type="ECO:0000259" key="6">
    <source>
        <dbReference type="Pfam" id="PF04542"/>
    </source>
</evidence>
<proteinExistence type="inferred from homology"/>
<dbReference type="GO" id="GO:0016987">
    <property type="term" value="F:sigma factor activity"/>
    <property type="evidence" value="ECO:0007669"/>
    <property type="project" value="UniProtKB-KW"/>
</dbReference>
<dbReference type="GO" id="GO:0006352">
    <property type="term" value="P:DNA-templated transcription initiation"/>
    <property type="evidence" value="ECO:0007669"/>
    <property type="project" value="InterPro"/>
</dbReference>
<evidence type="ECO:0000256" key="5">
    <source>
        <dbReference type="ARBA" id="ARBA00023163"/>
    </source>
</evidence>
<dbReference type="InterPro" id="IPR007627">
    <property type="entry name" value="RNA_pol_sigma70_r2"/>
</dbReference>
<dbReference type="SUPFAM" id="SSF88946">
    <property type="entry name" value="Sigma2 domain of RNA polymerase sigma factors"/>
    <property type="match status" value="1"/>
</dbReference>
<gene>
    <name evidence="8" type="ORF">E4K67_04565</name>
</gene>
<evidence type="ECO:0000259" key="7">
    <source>
        <dbReference type="Pfam" id="PF04545"/>
    </source>
</evidence>
<dbReference type="SUPFAM" id="SSF88659">
    <property type="entry name" value="Sigma3 and sigma4 domains of RNA polymerase sigma factors"/>
    <property type="match status" value="1"/>
</dbReference>
<dbReference type="OrthoDB" id="9784984at2"/>
<keyword evidence="5" id="KW-0804">Transcription</keyword>
<dbReference type="InterPro" id="IPR039425">
    <property type="entry name" value="RNA_pol_sigma-70-like"/>
</dbReference>
<comment type="similarity">
    <text evidence="1">Belongs to the sigma-70 factor family. ECF subfamily.</text>
</comment>
<evidence type="ECO:0000256" key="1">
    <source>
        <dbReference type="ARBA" id="ARBA00010641"/>
    </source>
</evidence>
<dbReference type="Proteomes" id="UP000298460">
    <property type="component" value="Unassembled WGS sequence"/>
</dbReference>
<name>A0A4Z0R989_9FIRM</name>
<dbReference type="InterPro" id="IPR013325">
    <property type="entry name" value="RNA_pol_sigma_r2"/>
</dbReference>
<keyword evidence="2" id="KW-0805">Transcription regulation</keyword>
<dbReference type="Pfam" id="PF04545">
    <property type="entry name" value="Sigma70_r4"/>
    <property type="match status" value="1"/>
</dbReference>